<dbReference type="SMART" id="SM00587">
    <property type="entry name" value="CHK"/>
    <property type="match status" value="1"/>
</dbReference>
<accession>A0AAN9Y6H5</accession>
<sequence length="435" mass="49788">MEVLINNLAKEYLHSLKVEDEPTLDFVSFKADDAAADSSGTHSSATLGEIFYTKDEQSCCLLSESIFVKFGVISRRAYDIDVGLLFENEIHFYRNIYPFLDSVRSIEHLVPKFLAFKKDSNADGETVAIMLRRLGPEWVCHNYKSFMDYSHASMMVSPECRDGGFRLQKILQKKFSRQNIMDNFQNHSLQGPENPSAAITLQGVRKLGELHAYSLAAKRKDASAFEKLSNFSANMLACVLPVYSAKMVATLLKGLQPLRLVRRYREAVVRVDEMLHDFADQVTKSYSRRPEDEHYVLGHLSYVQSNVLFRYEGGRPVDMKIVDWQSASFVSLGVDLIVTLYVDVGQQTRDVYWDRLLDNYHEALSSTFENCDTPSRNEVVGELRHSVCAAFFMMAYRVLQMNGKTSSDGRKYSHHIWNHKLITEMFEDLIDRGLL</sequence>
<keyword evidence="3" id="KW-1185">Reference proteome</keyword>
<evidence type="ECO:0000313" key="2">
    <source>
        <dbReference type="EMBL" id="KAK7593081.1"/>
    </source>
</evidence>
<dbReference type="Pfam" id="PF02958">
    <property type="entry name" value="EcKL"/>
    <property type="match status" value="1"/>
</dbReference>
<name>A0AAN9Y6H5_9HEMI</name>
<dbReference type="PANTHER" id="PTHR11012">
    <property type="entry name" value="PROTEIN KINASE-LIKE DOMAIN-CONTAINING"/>
    <property type="match status" value="1"/>
</dbReference>
<feature type="domain" description="CHK kinase-like" evidence="1">
    <location>
        <begin position="182"/>
        <end position="370"/>
    </location>
</feature>
<reference evidence="2 3" key="1">
    <citation type="submission" date="2024-03" db="EMBL/GenBank/DDBJ databases">
        <title>Adaptation during the transition from Ophiocordyceps entomopathogen to insect associate is accompanied by gene loss and intensified selection.</title>
        <authorList>
            <person name="Ward C.M."/>
            <person name="Onetto C.A."/>
            <person name="Borneman A.R."/>
        </authorList>
    </citation>
    <scope>NUCLEOTIDE SEQUENCE [LARGE SCALE GENOMIC DNA]</scope>
    <source>
        <strain evidence="2">AWRI1</strain>
        <tissue evidence="2">Single Adult Female</tissue>
    </source>
</reference>
<dbReference type="InterPro" id="IPR011009">
    <property type="entry name" value="Kinase-like_dom_sf"/>
</dbReference>
<proteinExistence type="predicted"/>
<evidence type="ECO:0000259" key="1">
    <source>
        <dbReference type="SMART" id="SM00587"/>
    </source>
</evidence>
<dbReference type="Proteomes" id="UP001367676">
    <property type="component" value="Unassembled WGS sequence"/>
</dbReference>
<dbReference type="PANTHER" id="PTHR11012:SF8">
    <property type="entry name" value="JUVENILE HORMONE-INDUCIBLE PROTEIN 26"/>
    <property type="match status" value="1"/>
</dbReference>
<dbReference type="EMBL" id="JBBCAQ010000020">
    <property type="protein sequence ID" value="KAK7593081.1"/>
    <property type="molecule type" value="Genomic_DNA"/>
</dbReference>
<organism evidence="2 3">
    <name type="scientific">Parthenolecanium corni</name>
    <dbReference type="NCBI Taxonomy" id="536013"/>
    <lineage>
        <taxon>Eukaryota</taxon>
        <taxon>Metazoa</taxon>
        <taxon>Ecdysozoa</taxon>
        <taxon>Arthropoda</taxon>
        <taxon>Hexapoda</taxon>
        <taxon>Insecta</taxon>
        <taxon>Pterygota</taxon>
        <taxon>Neoptera</taxon>
        <taxon>Paraneoptera</taxon>
        <taxon>Hemiptera</taxon>
        <taxon>Sternorrhyncha</taxon>
        <taxon>Coccoidea</taxon>
        <taxon>Coccidae</taxon>
        <taxon>Parthenolecanium</taxon>
    </lineage>
</organism>
<dbReference type="InterPro" id="IPR015897">
    <property type="entry name" value="CHK_kinase-like"/>
</dbReference>
<protein>
    <recommendedName>
        <fullName evidence="1">CHK kinase-like domain-containing protein</fullName>
    </recommendedName>
</protein>
<dbReference type="InterPro" id="IPR004119">
    <property type="entry name" value="EcKL"/>
</dbReference>
<dbReference type="SUPFAM" id="SSF56112">
    <property type="entry name" value="Protein kinase-like (PK-like)"/>
    <property type="match status" value="1"/>
</dbReference>
<evidence type="ECO:0000313" key="3">
    <source>
        <dbReference type="Proteomes" id="UP001367676"/>
    </source>
</evidence>
<gene>
    <name evidence="2" type="ORF">V9T40_007833</name>
</gene>
<comment type="caution">
    <text evidence="2">The sequence shown here is derived from an EMBL/GenBank/DDBJ whole genome shotgun (WGS) entry which is preliminary data.</text>
</comment>
<dbReference type="AlphaFoldDB" id="A0AAN9Y6H5"/>